<dbReference type="OrthoDB" id="9785847at2"/>
<dbReference type="SUPFAM" id="SSF53474">
    <property type="entry name" value="alpha/beta-Hydrolases"/>
    <property type="match status" value="1"/>
</dbReference>
<comment type="caution">
    <text evidence="2">The sequence shown here is derived from an EMBL/GenBank/DDBJ whole genome shotgun (WGS) entry which is preliminary data.</text>
</comment>
<dbReference type="EMBL" id="LVEP01000036">
    <property type="protein sequence ID" value="OCB74812.1"/>
    <property type="molecule type" value="Genomic_DNA"/>
</dbReference>
<dbReference type="InterPro" id="IPR000073">
    <property type="entry name" value="AB_hydrolase_1"/>
</dbReference>
<dbReference type="GO" id="GO:0016787">
    <property type="term" value="F:hydrolase activity"/>
    <property type="evidence" value="ECO:0007669"/>
    <property type="project" value="UniProtKB-KW"/>
</dbReference>
<evidence type="ECO:0000259" key="1">
    <source>
        <dbReference type="Pfam" id="PF12697"/>
    </source>
</evidence>
<proteinExistence type="predicted"/>
<dbReference type="STRING" id="1763534.GCA_001831475_02242"/>
<organism evidence="2 3">
    <name type="scientific">Flavobacterium crassostreae</name>
    <dbReference type="NCBI Taxonomy" id="1763534"/>
    <lineage>
        <taxon>Bacteria</taxon>
        <taxon>Pseudomonadati</taxon>
        <taxon>Bacteroidota</taxon>
        <taxon>Flavobacteriia</taxon>
        <taxon>Flavobacteriales</taxon>
        <taxon>Flavobacteriaceae</taxon>
        <taxon>Flavobacterium</taxon>
    </lineage>
</organism>
<dbReference type="Pfam" id="PF12697">
    <property type="entry name" value="Abhydrolase_6"/>
    <property type="match status" value="1"/>
</dbReference>
<dbReference type="InterPro" id="IPR050266">
    <property type="entry name" value="AB_hydrolase_sf"/>
</dbReference>
<evidence type="ECO:0000313" key="2">
    <source>
        <dbReference type="EMBL" id="OCB74812.1"/>
    </source>
</evidence>
<feature type="domain" description="AB hydrolase-1" evidence="1">
    <location>
        <begin position="86"/>
        <end position="189"/>
    </location>
</feature>
<keyword evidence="3" id="KW-1185">Reference proteome</keyword>
<dbReference type="PANTHER" id="PTHR43798:SF33">
    <property type="entry name" value="HYDROLASE, PUTATIVE (AFU_ORTHOLOGUE AFUA_2G14860)-RELATED"/>
    <property type="match status" value="1"/>
</dbReference>
<dbReference type="RefSeq" id="WP_066335534.1">
    <property type="nucleotide sequence ID" value="NZ_CP017688.1"/>
</dbReference>
<dbReference type="PANTHER" id="PTHR43798">
    <property type="entry name" value="MONOACYLGLYCEROL LIPASE"/>
    <property type="match status" value="1"/>
</dbReference>
<gene>
    <name evidence="2" type="ORF">LPBF_09365</name>
</gene>
<dbReference type="Proteomes" id="UP000093510">
    <property type="component" value="Unassembled WGS sequence"/>
</dbReference>
<evidence type="ECO:0000313" key="3">
    <source>
        <dbReference type="Proteomes" id="UP000093510"/>
    </source>
</evidence>
<dbReference type="GO" id="GO:0016020">
    <property type="term" value="C:membrane"/>
    <property type="evidence" value="ECO:0007669"/>
    <property type="project" value="TreeGrafter"/>
</dbReference>
<dbReference type="Gene3D" id="3.40.50.1820">
    <property type="entry name" value="alpha/beta hydrolase"/>
    <property type="match status" value="1"/>
</dbReference>
<sequence length="289" mass="31977">MPKKHSKPAQSIKIPTLILKSIKIISYLSPKLTTRLAFKLFTSPIKYPMPKRELEMNTNSTQEKRNIPAINKQVVVYHYGKSSRKVLLVHGWSGRGTQLVKIADSLIQAGYATISFDAPGHGKSPKSSSNMVDFIATIQEINKHYGPFEAAIGHSLGGMSVLNAIKEGLPLKSATIIGSGDIVQDILQDFITKLELPPKYALLLKIHFEKKYAGSMADYSAYKAAQKTTIPLLILHDQQDLEVPVKAAQHIYQNAPDASLILTENLGHRKILGDNKVVQKVCNFTQKHS</sequence>
<dbReference type="AlphaFoldDB" id="A0A1B9DYP3"/>
<dbReference type="InterPro" id="IPR029058">
    <property type="entry name" value="AB_hydrolase_fold"/>
</dbReference>
<keyword evidence="2" id="KW-0378">Hydrolase</keyword>
<protein>
    <submittedName>
        <fullName evidence="2">Alpha/beta hydrolase</fullName>
    </submittedName>
</protein>
<reference evidence="2 3" key="1">
    <citation type="submission" date="2016-03" db="EMBL/GenBank/DDBJ databases">
        <authorList>
            <person name="Ploux O."/>
        </authorList>
    </citation>
    <scope>NUCLEOTIDE SEQUENCE [LARGE SCALE GENOMIC DNA]</scope>
    <source>
        <strain evidence="2 3">LPB0076</strain>
    </source>
</reference>
<name>A0A1B9DYP3_9FLAO</name>
<accession>A0A1B9DYP3</accession>